<name>A0A078AJD3_STYLE</name>
<dbReference type="Proteomes" id="UP000039865">
    <property type="component" value="Unassembled WGS sequence"/>
</dbReference>
<feature type="compositionally biased region" description="Polar residues" evidence="1">
    <location>
        <begin position="455"/>
        <end position="465"/>
    </location>
</feature>
<accession>A0A078AJD3</accession>
<reference evidence="2 3" key="1">
    <citation type="submission" date="2014-06" db="EMBL/GenBank/DDBJ databases">
        <authorList>
            <person name="Swart Estienne"/>
        </authorList>
    </citation>
    <scope>NUCLEOTIDE SEQUENCE [LARGE SCALE GENOMIC DNA]</scope>
    <source>
        <strain evidence="2 3">130c</strain>
    </source>
</reference>
<dbReference type="InParanoid" id="A0A078AJD3"/>
<sequence length="607" mass="71700">MQSIYRTNNGNPTGTVFSDFVRNMPGQGKSRQGNSKGLSQAKSTEFKKLRFQKTVITPKYIGDELVETPLERVVNKNEYNHTSRVLTNPARDILLSKGERLNRSISQILRVEEMKESKLLKEVKINIDKGLEKAIIDKYSSTVLLREYGHTHEYQTKNYDVKDIIYGVIQDIKRGTPFNKLKVDQYIDIERILLTLLKNEQEISQKLIKHRTYITLCYVKHENDLLAILKELYQEQKQRSPVNRKYTMLQLFTSQSVNPEMRSVMTVYTGSIIENSSPRLSNPHQNPSMLEHPQQVEIQKDDDSKETYVQKKIKKTYQQVQYKGNKLSSMVSLYLEKHRDSTQLKFDTKLKEIMAKIEREFQNRNRNKHGWINKKDNLHVTLKTIHQVAEHLDQQNLRKIQQNTDMHLETQIFNDDIDIIQKELKFQKKQTQTLEERLEELKEKYQRIKDKEQTRQQSPLSNQKQRIPPLGISQSERKIKIIRPMTAVTTYNSHPEIQQFEKQIVNTQHERRQIWTLINTQRQFQPIKFLQQCFEDYEQKLSYPGDESEGDKQILKTLCSIKLYKHNLITPKLDNLYEIRQLNAFEKQRPLTSRAGGSSMRNLFTSR</sequence>
<proteinExistence type="predicted"/>
<evidence type="ECO:0000313" key="2">
    <source>
        <dbReference type="EMBL" id="CDW80883.1"/>
    </source>
</evidence>
<gene>
    <name evidence="2" type="primary">Contig7934.g8468</name>
    <name evidence="2" type="ORF">STYLEM_9889</name>
</gene>
<keyword evidence="3" id="KW-1185">Reference proteome</keyword>
<evidence type="ECO:0000313" key="3">
    <source>
        <dbReference type="Proteomes" id="UP000039865"/>
    </source>
</evidence>
<dbReference type="AlphaFoldDB" id="A0A078AJD3"/>
<feature type="region of interest" description="Disordered" evidence="1">
    <location>
        <begin position="450"/>
        <end position="469"/>
    </location>
</feature>
<dbReference type="EMBL" id="CCKQ01009398">
    <property type="protein sequence ID" value="CDW80883.1"/>
    <property type="molecule type" value="Genomic_DNA"/>
</dbReference>
<protein>
    <submittedName>
        <fullName evidence="2">Uncharacterized protein</fullName>
    </submittedName>
</protein>
<organism evidence="2 3">
    <name type="scientific">Stylonychia lemnae</name>
    <name type="common">Ciliate</name>
    <dbReference type="NCBI Taxonomy" id="5949"/>
    <lineage>
        <taxon>Eukaryota</taxon>
        <taxon>Sar</taxon>
        <taxon>Alveolata</taxon>
        <taxon>Ciliophora</taxon>
        <taxon>Intramacronucleata</taxon>
        <taxon>Spirotrichea</taxon>
        <taxon>Stichotrichia</taxon>
        <taxon>Sporadotrichida</taxon>
        <taxon>Oxytrichidae</taxon>
        <taxon>Stylonychinae</taxon>
        <taxon>Stylonychia</taxon>
    </lineage>
</organism>
<evidence type="ECO:0000256" key="1">
    <source>
        <dbReference type="SAM" id="MobiDB-lite"/>
    </source>
</evidence>